<feature type="region of interest" description="Disordered" evidence="1">
    <location>
        <begin position="237"/>
        <end position="400"/>
    </location>
</feature>
<dbReference type="PANTHER" id="PTHR22442:SF3">
    <property type="entry name" value="SOLUBLE LAMIN-ASSOCIATED PROTEIN OF 75 KDA"/>
    <property type="match status" value="1"/>
</dbReference>
<organism evidence="2 3">
    <name type="scientific">Dissostichus mawsoni</name>
    <name type="common">Antarctic cod</name>
    <dbReference type="NCBI Taxonomy" id="36200"/>
    <lineage>
        <taxon>Eukaryota</taxon>
        <taxon>Metazoa</taxon>
        <taxon>Chordata</taxon>
        <taxon>Craniata</taxon>
        <taxon>Vertebrata</taxon>
        <taxon>Euteleostomi</taxon>
        <taxon>Actinopterygii</taxon>
        <taxon>Neopterygii</taxon>
        <taxon>Teleostei</taxon>
        <taxon>Neoteleostei</taxon>
        <taxon>Acanthomorphata</taxon>
        <taxon>Eupercaria</taxon>
        <taxon>Perciformes</taxon>
        <taxon>Notothenioidei</taxon>
        <taxon>Nototheniidae</taxon>
        <taxon>Dissostichus</taxon>
    </lineage>
</organism>
<dbReference type="InterPro" id="IPR029625">
    <property type="entry name" value="FAM169"/>
</dbReference>
<protein>
    <submittedName>
        <fullName evidence="2">Uncharacterized protein</fullName>
    </submittedName>
</protein>
<comment type="caution">
    <text evidence="2">The sequence shown here is derived from an EMBL/GenBank/DDBJ whole genome shotgun (WGS) entry which is preliminary data.</text>
</comment>
<evidence type="ECO:0000256" key="1">
    <source>
        <dbReference type="SAM" id="MobiDB-lite"/>
    </source>
</evidence>
<name>A0A7J5YR31_DISMA</name>
<feature type="compositionally biased region" description="Acidic residues" evidence="1">
    <location>
        <begin position="342"/>
        <end position="359"/>
    </location>
</feature>
<feature type="compositionally biased region" description="Basic residues" evidence="1">
    <location>
        <begin position="253"/>
        <end position="270"/>
    </location>
</feature>
<sequence length="400" mass="44412">MDSIFVRKSQRGNGFGLQMLEDFVLSSKEDCLGLRYPLTKPMYKVCEKYLCQYPEDTHLLWEVESIGAPNQRTNISSRIQAMDQIVSEAEVPLTARGRSSGSKRRKMAEKIAEDKSEKMIRIEDIEAETPREEHVAESLQTEDVISVVPEEQGQDVVDTEATILDQPDGGDAPQDLNTCSHDSQIAVENVASGIEEDTAVLPLCEDISLVPKEAETLHSVEQAAIVEQQVVSLSTHAAAENGEAEETRGAVVKAKKAAQSKTPRRKSTRHSKQEEEAKEGPTAQDGRISLRGRTVVSTPRTTRKYTRRSQRVREEDDGVSTPEAVTEGEEQEEKTSVKEDVVAVEELAEDKLEENEEETEKQQEELAVKASSTELTAETAATQDHEEEKVTDECEKKQTG</sequence>
<feature type="compositionally biased region" description="Low complexity" evidence="1">
    <location>
        <begin position="368"/>
        <end position="382"/>
    </location>
</feature>
<dbReference type="EMBL" id="JAAKFY010000010">
    <property type="protein sequence ID" value="KAF3851593.1"/>
    <property type="molecule type" value="Genomic_DNA"/>
</dbReference>
<proteinExistence type="predicted"/>
<evidence type="ECO:0000313" key="2">
    <source>
        <dbReference type="EMBL" id="KAF3851593.1"/>
    </source>
</evidence>
<dbReference type="Proteomes" id="UP000518266">
    <property type="component" value="Unassembled WGS sequence"/>
</dbReference>
<reference evidence="2 3" key="1">
    <citation type="submission" date="2020-03" db="EMBL/GenBank/DDBJ databases">
        <title>Dissostichus mawsoni Genome sequencing and assembly.</title>
        <authorList>
            <person name="Park H."/>
        </authorList>
    </citation>
    <scope>NUCLEOTIDE SEQUENCE [LARGE SCALE GENOMIC DNA]</scope>
    <source>
        <strain evidence="2">DM0001</strain>
        <tissue evidence="2">Muscle</tissue>
    </source>
</reference>
<gene>
    <name evidence="2" type="ORF">F7725_013365</name>
</gene>
<feature type="compositionally biased region" description="Basic residues" evidence="1">
    <location>
        <begin position="301"/>
        <end position="310"/>
    </location>
</feature>
<dbReference type="AlphaFoldDB" id="A0A7J5YR31"/>
<accession>A0A7J5YR31</accession>
<feature type="compositionally biased region" description="Basic and acidic residues" evidence="1">
    <location>
        <begin position="383"/>
        <end position="400"/>
    </location>
</feature>
<evidence type="ECO:0000313" key="3">
    <source>
        <dbReference type="Proteomes" id="UP000518266"/>
    </source>
</evidence>
<dbReference type="PANTHER" id="PTHR22442">
    <property type="match status" value="1"/>
</dbReference>
<dbReference type="OrthoDB" id="8954808at2759"/>
<keyword evidence="3" id="KW-1185">Reference proteome</keyword>